<organism evidence="1 2">
    <name type="scientific">Pelomonas margarita</name>
    <dbReference type="NCBI Taxonomy" id="3299031"/>
    <lineage>
        <taxon>Bacteria</taxon>
        <taxon>Pseudomonadati</taxon>
        <taxon>Pseudomonadota</taxon>
        <taxon>Betaproteobacteria</taxon>
        <taxon>Burkholderiales</taxon>
        <taxon>Sphaerotilaceae</taxon>
        <taxon>Roseateles</taxon>
    </lineage>
</organism>
<dbReference type="EMBL" id="JBIGHW010000006">
    <property type="protein sequence ID" value="MFG6441556.1"/>
    <property type="molecule type" value="Genomic_DNA"/>
</dbReference>
<accession>A0ABW7FJR0</accession>
<evidence type="ECO:0008006" key="3">
    <source>
        <dbReference type="Google" id="ProtNLM"/>
    </source>
</evidence>
<evidence type="ECO:0000313" key="2">
    <source>
        <dbReference type="Proteomes" id="UP001606301"/>
    </source>
</evidence>
<protein>
    <recommendedName>
        <fullName evidence="3">DUF3598 domain-containing protein</fullName>
    </recommendedName>
</protein>
<keyword evidence="2" id="KW-1185">Reference proteome</keyword>
<dbReference type="Proteomes" id="UP001606301">
    <property type="component" value="Unassembled WGS sequence"/>
</dbReference>
<proteinExistence type="predicted"/>
<sequence length="176" mass="21099">MSTSDKKPSQIREAMPLLARNEGVWEGWYRYYDAATGKLTDEHRSRLICRLPETGEHAGNYHQTNHYFWEDGRTDVRDFPAWYEKGRIWWDNDLITGWAAAMQPDDYNRSTCLNWTRKGEPDLYLYEMIQLSADGKSRARTWHWFKNDVCFQRTLIDERFITPDWQNFNDHTPPKN</sequence>
<gene>
    <name evidence="1" type="ORF">ACG0Z3_12795</name>
</gene>
<comment type="caution">
    <text evidence="1">The sequence shown here is derived from an EMBL/GenBank/DDBJ whole genome shotgun (WGS) entry which is preliminary data.</text>
</comment>
<reference evidence="1 2" key="1">
    <citation type="submission" date="2024-08" db="EMBL/GenBank/DDBJ databases">
        <authorList>
            <person name="Lu H."/>
        </authorList>
    </citation>
    <scope>NUCLEOTIDE SEQUENCE [LARGE SCALE GENOMIC DNA]</scope>
    <source>
        <strain evidence="1 2">LKC17W</strain>
    </source>
</reference>
<dbReference type="RefSeq" id="WP_394397920.1">
    <property type="nucleotide sequence ID" value="NZ_JBIGHW010000006.1"/>
</dbReference>
<name>A0ABW7FJR0_9BURK</name>
<evidence type="ECO:0000313" key="1">
    <source>
        <dbReference type="EMBL" id="MFG6441556.1"/>
    </source>
</evidence>